<dbReference type="FunFam" id="3.30.1130.10:FF:000001">
    <property type="entry name" value="GTP cyclohydrolase 1"/>
    <property type="match status" value="1"/>
</dbReference>
<dbReference type="AlphaFoldDB" id="A0A538U8C6"/>
<feature type="binding site" evidence="5">
    <location>
        <position position="119"/>
    </location>
    <ligand>
        <name>Zn(2+)</name>
        <dbReference type="ChEBI" id="CHEBI:29105"/>
    </ligand>
</feature>
<feature type="region of interest" description="Disordered" evidence="6">
    <location>
        <begin position="1"/>
        <end position="46"/>
    </location>
</feature>
<organism evidence="8 9">
    <name type="scientific">Eiseniibacteriota bacterium</name>
    <dbReference type="NCBI Taxonomy" id="2212470"/>
    <lineage>
        <taxon>Bacteria</taxon>
        <taxon>Candidatus Eiseniibacteriota</taxon>
    </lineage>
</organism>
<comment type="catalytic activity">
    <reaction evidence="1 5">
        <text>GTP + H2O = 7,8-dihydroneopterin 3'-triphosphate + formate + H(+)</text>
        <dbReference type="Rhea" id="RHEA:17473"/>
        <dbReference type="ChEBI" id="CHEBI:15377"/>
        <dbReference type="ChEBI" id="CHEBI:15378"/>
        <dbReference type="ChEBI" id="CHEBI:15740"/>
        <dbReference type="ChEBI" id="CHEBI:37565"/>
        <dbReference type="ChEBI" id="CHEBI:58462"/>
        <dbReference type="EC" id="3.5.4.16"/>
    </reaction>
</comment>
<dbReference type="GO" id="GO:0003934">
    <property type="term" value="F:GTP cyclohydrolase I activity"/>
    <property type="evidence" value="ECO:0007669"/>
    <property type="project" value="UniProtKB-UniRule"/>
</dbReference>
<evidence type="ECO:0000256" key="2">
    <source>
        <dbReference type="ARBA" id="ARBA00005080"/>
    </source>
</evidence>
<keyword evidence="5" id="KW-0342">GTP-binding</keyword>
<sequence length="234" mass="25360">MPRWLSRVQIPSSAPCDGAGPPRPAPSRSRREVPVPSQPPASDRPAVARAVADLIRALGLDPRAEPELRETPARVADLYAELLAGLDPAALPELATFPHARGAGDELVIVRDLPFHSLCVHHLVPFFGHAHIAYLPGERIIGISGAARLLDHYARRPQLQERLTAQIADHLERQVAPRGVAVVLEARHLCMEMRGIRKPGLVETRVVRGALAEPRWAAALPARRGGVPAADAER</sequence>
<gene>
    <name evidence="5" type="primary">folE</name>
    <name evidence="8" type="ORF">E6K81_08270</name>
</gene>
<dbReference type="Gene3D" id="3.30.1130.10">
    <property type="match status" value="1"/>
</dbReference>
<dbReference type="Pfam" id="PF01227">
    <property type="entry name" value="GTP_cyclohydroI"/>
    <property type="match status" value="1"/>
</dbReference>
<comment type="caution">
    <text evidence="8">The sequence shown here is derived from an EMBL/GenBank/DDBJ whole genome shotgun (WGS) entry which is preliminary data.</text>
</comment>
<keyword evidence="4 5" id="KW-0378">Hydrolase</keyword>
<comment type="similarity">
    <text evidence="5">Belongs to the GTP cyclohydrolase I family.</text>
</comment>
<name>A0A538U8C6_UNCEI</name>
<dbReference type="HAMAP" id="MF_00223">
    <property type="entry name" value="FolE"/>
    <property type="match status" value="1"/>
</dbReference>
<evidence type="ECO:0000313" key="8">
    <source>
        <dbReference type="EMBL" id="TMQ72146.1"/>
    </source>
</evidence>
<evidence type="ECO:0000256" key="5">
    <source>
        <dbReference type="HAMAP-Rule" id="MF_00223"/>
    </source>
</evidence>
<feature type="domain" description="GTP cyclohydrolase I" evidence="7">
    <location>
        <begin position="48"/>
        <end position="212"/>
    </location>
</feature>
<dbReference type="NCBIfam" id="NF006826">
    <property type="entry name" value="PRK09347.1-3"/>
    <property type="match status" value="1"/>
</dbReference>
<dbReference type="InterPro" id="IPR001474">
    <property type="entry name" value="GTP_CycHdrlase_I"/>
</dbReference>
<dbReference type="PROSITE" id="PS00860">
    <property type="entry name" value="GTP_CYCLOHYDROL_1_2"/>
    <property type="match status" value="1"/>
</dbReference>
<dbReference type="SUPFAM" id="SSF55620">
    <property type="entry name" value="Tetrahydrobiopterin biosynthesis enzymes-like"/>
    <property type="match status" value="1"/>
</dbReference>
<dbReference type="GO" id="GO:0046654">
    <property type="term" value="P:tetrahydrofolate biosynthetic process"/>
    <property type="evidence" value="ECO:0007669"/>
    <property type="project" value="UniProtKB-UniRule"/>
</dbReference>
<evidence type="ECO:0000259" key="7">
    <source>
        <dbReference type="Pfam" id="PF01227"/>
    </source>
</evidence>
<dbReference type="Gene3D" id="1.10.286.10">
    <property type="match status" value="1"/>
</dbReference>
<dbReference type="PANTHER" id="PTHR11109">
    <property type="entry name" value="GTP CYCLOHYDROLASE I"/>
    <property type="match status" value="1"/>
</dbReference>
<dbReference type="GO" id="GO:0006730">
    <property type="term" value="P:one-carbon metabolic process"/>
    <property type="evidence" value="ECO:0007669"/>
    <property type="project" value="UniProtKB-UniRule"/>
</dbReference>
<dbReference type="GO" id="GO:0008270">
    <property type="term" value="F:zinc ion binding"/>
    <property type="evidence" value="ECO:0007669"/>
    <property type="project" value="UniProtKB-UniRule"/>
</dbReference>
<evidence type="ECO:0000256" key="1">
    <source>
        <dbReference type="ARBA" id="ARBA00001052"/>
    </source>
</evidence>
<dbReference type="EC" id="3.5.4.16" evidence="5"/>
<keyword evidence="5" id="KW-0862">Zinc</keyword>
<dbReference type="GO" id="GO:0005525">
    <property type="term" value="F:GTP binding"/>
    <property type="evidence" value="ECO:0007669"/>
    <property type="project" value="UniProtKB-KW"/>
</dbReference>
<keyword evidence="5" id="KW-0547">Nucleotide-binding</keyword>
<dbReference type="InterPro" id="IPR018234">
    <property type="entry name" value="GTP_CycHdrlase_I_CS"/>
</dbReference>
<dbReference type="PANTHER" id="PTHR11109:SF7">
    <property type="entry name" value="GTP CYCLOHYDROLASE 1"/>
    <property type="match status" value="1"/>
</dbReference>
<proteinExistence type="inferred from homology"/>
<comment type="subunit">
    <text evidence="5">Homopolymer.</text>
</comment>
<dbReference type="InterPro" id="IPR043134">
    <property type="entry name" value="GTP-CH-I_N"/>
</dbReference>
<dbReference type="Proteomes" id="UP000319771">
    <property type="component" value="Unassembled WGS sequence"/>
</dbReference>
<dbReference type="UniPathway" id="UPA00848">
    <property type="reaction ID" value="UER00151"/>
</dbReference>
<dbReference type="InterPro" id="IPR043133">
    <property type="entry name" value="GTP-CH-I_C/QueF"/>
</dbReference>
<dbReference type="GO" id="GO:0005737">
    <property type="term" value="C:cytoplasm"/>
    <property type="evidence" value="ECO:0007669"/>
    <property type="project" value="TreeGrafter"/>
</dbReference>
<evidence type="ECO:0000256" key="3">
    <source>
        <dbReference type="ARBA" id="ARBA00022563"/>
    </source>
</evidence>
<dbReference type="InterPro" id="IPR020602">
    <property type="entry name" value="GTP_CycHdrlase_I_dom"/>
</dbReference>
<dbReference type="GO" id="GO:0006729">
    <property type="term" value="P:tetrahydrobiopterin biosynthetic process"/>
    <property type="evidence" value="ECO:0007669"/>
    <property type="project" value="TreeGrafter"/>
</dbReference>
<accession>A0A538U8C6</accession>
<evidence type="ECO:0000313" key="9">
    <source>
        <dbReference type="Proteomes" id="UP000319771"/>
    </source>
</evidence>
<dbReference type="EMBL" id="VBPB01000119">
    <property type="protein sequence ID" value="TMQ72146.1"/>
    <property type="molecule type" value="Genomic_DNA"/>
</dbReference>
<evidence type="ECO:0000256" key="4">
    <source>
        <dbReference type="ARBA" id="ARBA00022801"/>
    </source>
</evidence>
<keyword evidence="5" id="KW-0479">Metal-binding</keyword>
<feature type="binding site" evidence="5">
    <location>
        <position position="190"/>
    </location>
    <ligand>
        <name>Zn(2+)</name>
        <dbReference type="ChEBI" id="CHEBI:29105"/>
    </ligand>
</feature>
<reference evidence="8 9" key="1">
    <citation type="journal article" date="2019" name="Nat. Microbiol.">
        <title>Mediterranean grassland soil C-N compound turnover is dependent on rainfall and depth, and is mediated by genomically divergent microorganisms.</title>
        <authorList>
            <person name="Diamond S."/>
            <person name="Andeer P.F."/>
            <person name="Li Z."/>
            <person name="Crits-Christoph A."/>
            <person name="Burstein D."/>
            <person name="Anantharaman K."/>
            <person name="Lane K.R."/>
            <person name="Thomas B.C."/>
            <person name="Pan C."/>
            <person name="Northen T.R."/>
            <person name="Banfield J.F."/>
        </authorList>
    </citation>
    <scope>NUCLEOTIDE SEQUENCE [LARGE SCALE GENOMIC DNA]</scope>
    <source>
        <strain evidence="8">WS_11</strain>
    </source>
</reference>
<keyword evidence="3 5" id="KW-0554">One-carbon metabolism</keyword>
<feature type="binding site" evidence="5">
    <location>
        <position position="122"/>
    </location>
    <ligand>
        <name>Zn(2+)</name>
        <dbReference type="ChEBI" id="CHEBI:29105"/>
    </ligand>
</feature>
<protein>
    <recommendedName>
        <fullName evidence="5">GTP cyclohydrolase 1</fullName>
        <ecNumber evidence="5">3.5.4.16</ecNumber>
    </recommendedName>
    <alternativeName>
        <fullName evidence="5">GTP cyclohydrolase I</fullName>
        <shortName evidence="5">GTP-CH-I</shortName>
    </alternativeName>
</protein>
<comment type="pathway">
    <text evidence="2 5">Cofactor biosynthesis; 7,8-dihydroneopterin triphosphate biosynthesis; 7,8-dihydroneopterin triphosphate from GTP: step 1/1.</text>
</comment>
<evidence type="ECO:0000256" key="6">
    <source>
        <dbReference type="SAM" id="MobiDB-lite"/>
    </source>
</evidence>